<dbReference type="InterPro" id="IPR029063">
    <property type="entry name" value="SAM-dependent_MTases_sf"/>
</dbReference>
<keyword evidence="1" id="KW-0489">Methyltransferase</keyword>
<proteinExistence type="predicted"/>
<dbReference type="Proteomes" id="UP000034543">
    <property type="component" value="Unassembled WGS sequence"/>
</dbReference>
<dbReference type="PANTHER" id="PTHR43861:SF6">
    <property type="entry name" value="METHYLTRANSFERASE TYPE 11"/>
    <property type="match status" value="1"/>
</dbReference>
<accession>A0A0G1CC62</accession>
<dbReference type="EMBL" id="LCFB01000045">
    <property type="protein sequence ID" value="KKS83250.1"/>
    <property type="molecule type" value="Genomic_DNA"/>
</dbReference>
<dbReference type="AlphaFoldDB" id="A0A0G1CC62"/>
<dbReference type="CDD" id="cd02440">
    <property type="entry name" value="AdoMet_MTases"/>
    <property type="match status" value="1"/>
</dbReference>
<protein>
    <submittedName>
        <fullName evidence="1">Methyltransferase type 12</fullName>
    </submittedName>
</protein>
<dbReference type="STRING" id="1618436.UV59_C0045G0008"/>
<sequence>MLIRKSCSFCQKKALKTKYTFEDYSIFECTHCGFIFRDRKLNRIESEAIYGKNYFLKSQKDYFSNCLVPNPKNKSKINDFNSRLDLLEKNIKKSEGIKLLDIGAGTGSFGYLANKRGWKTVGVEISLFAANLARKKFNVKVYHGEVTDKNFKLNNFDIVTMWEVIANIEETSKLLKKINSILNRNGEVAILTTVVDSWLYDVAKLIYNLSFGKISYFTKEGYPLQHSNHFTRKNLRKALKKNGFKIIYHENREIPFKYTKLPKYYLPMLIILGQLAKIFGRTIQYLVIAKKV</sequence>
<dbReference type="GO" id="GO:0032259">
    <property type="term" value="P:methylation"/>
    <property type="evidence" value="ECO:0007669"/>
    <property type="project" value="UniProtKB-KW"/>
</dbReference>
<evidence type="ECO:0000313" key="2">
    <source>
        <dbReference type="Proteomes" id="UP000034543"/>
    </source>
</evidence>
<reference evidence="1 2" key="1">
    <citation type="journal article" date="2015" name="Nature">
        <title>rRNA introns, odd ribosomes, and small enigmatic genomes across a large radiation of phyla.</title>
        <authorList>
            <person name="Brown C.T."/>
            <person name="Hug L.A."/>
            <person name="Thomas B.C."/>
            <person name="Sharon I."/>
            <person name="Castelle C.J."/>
            <person name="Singh A."/>
            <person name="Wilkins M.J."/>
            <person name="Williams K.H."/>
            <person name="Banfield J.F."/>
        </authorList>
    </citation>
    <scope>NUCLEOTIDE SEQUENCE [LARGE SCALE GENOMIC DNA]</scope>
</reference>
<evidence type="ECO:0000313" key="1">
    <source>
        <dbReference type="EMBL" id="KKS83250.1"/>
    </source>
</evidence>
<dbReference type="GO" id="GO:0008168">
    <property type="term" value="F:methyltransferase activity"/>
    <property type="evidence" value="ECO:0007669"/>
    <property type="project" value="UniProtKB-KW"/>
</dbReference>
<dbReference type="Pfam" id="PF13489">
    <property type="entry name" value="Methyltransf_23"/>
    <property type="match status" value="1"/>
</dbReference>
<name>A0A0G1CC62_9BACT</name>
<dbReference type="Gene3D" id="3.40.50.150">
    <property type="entry name" value="Vaccinia Virus protein VP39"/>
    <property type="match status" value="1"/>
</dbReference>
<keyword evidence="1" id="KW-0808">Transferase</keyword>
<comment type="caution">
    <text evidence="1">The sequence shown here is derived from an EMBL/GenBank/DDBJ whole genome shotgun (WGS) entry which is preliminary data.</text>
</comment>
<organism evidence="1 2">
    <name type="scientific">Candidatus Gottesmanbacteria bacterium GW2011_GWA1_43_11</name>
    <dbReference type="NCBI Taxonomy" id="1618436"/>
    <lineage>
        <taxon>Bacteria</taxon>
        <taxon>Candidatus Gottesmaniibacteriota</taxon>
    </lineage>
</organism>
<dbReference type="PANTHER" id="PTHR43861">
    <property type="entry name" value="TRANS-ACONITATE 2-METHYLTRANSFERASE-RELATED"/>
    <property type="match status" value="1"/>
</dbReference>
<gene>
    <name evidence="1" type="ORF">UV59_C0045G0008</name>
</gene>
<dbReference type="SUPFAM" id="SSF53335">
    <property type="entry name" value="S-adenosyl-L-methionine-dependent methyltransferases"/>
    <property type="match status" value="1"/>
</dbReference>